<evidence type="ECO:0000313" key="10">
    <source>
        <dbReference type="Proteomes" id="UP000612585"/>
    </source>
</evidence>
<organism evidence="9 10">
    <name type="scientific">Virgisporangium aurantiacum</name>
    <dbReference type="NCBI Taxonomy" id="175570"/>
    <lineage>
        <taxon>Bacteria</taxon>
        <taxon>Bacillati</taxon>
        <taxon>Actinomycetota</taxon>
        <taxon>Actinomycetes</taxon>
        <taxon>Micromonosporales</taxon>
        <taxon>Micromonosporaceae</taxon>
        <taxon>Virgisporangium</taxon>
    </lineage>
</organism>
<dbReference type="EMBL" id="BOPG01000012">
    <property type="protein sequence ID" value="GIJ54787.1"/>
    <property type="molecule type" value="Genomic_DNA"/>
</dbReference>
<evidence type="ECO:0000256" key="1">
    <source>
        <dbReference type="ARBA" id="ARBA00004141"/>
    </source>
</evidence>
<dbReference type="GO" id="GO:1902600">
    <property type="term" value="P:proton transmembrane transport"/>
    <property type="evidence" value="ECO:0007669"/>
    <property type="project" value="InterPro"/>
</dbReference>
<dbReference type="PANTHER" id="PTHR32468">
    <property type="entry name" value="CATION/H + ANTIPORTER"/>
    <property type="match status" value="1"/>
</dbReference>
<feature type="transmembrane region" description="Helical" evidence="7">
    <location>
        <begin position="183"/>
        <end position="204"/>
    </location>
</feature>
<feature type="transmembrane region" description="Helical" evidence="7">
    <location>
        <begin position="293"/>
        <end position="313"/>
    </location>
</feature>
<feature type="domain" description="Cation/H+ exchanger transmembrane" evidence="8">
    <location>
        <begin position="25"/>
        <end position="410"/>
    </location>
</feature>
<evidence type="ECO:0000313" key="9">
    <source>
        <dbReference type="EMBL" id="GIJ54787.1"/>
    </source>
</evidence>
<dbReference type="InterPro" id="IPR050794">
    <property type="entry name" value="CPA2_transporter"/>
</dbReference>
<protein>
    <recommendedName>
        <fullName evidence="8">Cation/H+ exchanger transmembrane domain-containing protein</fullName>
    </recommendedName>
</protein>
<feature type="transmembrane region" description="Helical" evidence="7">
    <location>
        <begin position="45"/>
        <end position="68"/>
    </location>
</feature>
<dbReference type="Proteomes" id="UP000612585">
    <property type="component" value="Unassembled WGS sequence"/>
</dbReference>
<dbReference type="RefSeq" id="WP_203990425.1">
    <property type="nucleotide sequence ID" value="NZ_BOPG01000012.1"/>
</dbReference>
<proteinExistence type="predicted"/>
<feature type="transmembrane region" description="Helical" evidence="7">
    <location>
        <begin position="109"/>
        <end position="131"/>
    </location>
</feature>
<feature type="transmembrane region" description="Helical" evidence="7">
    <location>
        <begin position="143"/>
        <end position="162"/>
    </location>
</feature>
<sequence>MTLAPPLGADPLLHLLLQLGVLLAVALCLGRLARRVGLPAIVGELLTGVLLGPSLLGWAAPGFAAWFLPPRAEQAHLLDAVGQLGVLLLVGLTGAHLDSRLLRRRSTTVVRVSLGGLMLPFGLGLAAGFLVPAALVSGTGDRHTFAVFIGVAMCVSAIPVIAKTLNDMNLMHRDIGQLTLASATIDDAVGWFLLSLVSAMAVGGPLSGDLTVSALCLLGFVLVAATVGRPAVRSVLRLAGRAPDSGPTAATAAVVILLSAAASHSLGLEPVFGAFVAGMLIGAPRAVDPTRLAPLHTVVMSVLAPIFLACAGLRVDLTALADPPVLLAGCCLLAIAVFGKFAGAYTGARLSRLTHWEGIALGAGLNARGVVEIVVASVGLRLGVLTTATYTIVVLIAVFTSVMAPPMLRWSMRRVETTAAEHLREAELAAWTEPVSVTSQPDRGPR</sequence>
<keyword evidence="4 7" id="KW-1133">Transmembrane helix</keyword>
<dbReference type="GO" id="GO:0015297">
    <property type="term" value="F:antiporter activity"/>
    <property type="evidence" value="ECO:0007669"/>
    <property type="project" value="InterPro"/>
</dbReference>
<feature type="transmembrane region" description="Helical" evidence="7">
    <location>
        <begin position="210"/>
        <end position="228"/>
    </location>
</feature>
<evidence type="ECO:0000256" key="6">
    <source>
        <dbReference type="ARBA" id="ARBA00023136"/>
    </source>
</evidence>
<accession>A0A8J3Z1T3</accession>
<feature type="transmembrane region" description="Helical" evidence="7">
    <location>
        <begin position="382"/>
        <end position="404"/>
    </location>
</feature>
<name>A0A8J3Z1T3_9ACTN</name>
<reference evidence="9" key="1">
    <citation type="submission" date="2021-01" db="EMBL/GenBank/DDBJ databases">
        <title>Whole genome shotgun sequence of Virgisporangium aurantiacum NBRC 16421.</title>
        <authorList>
            <person name="Komaki H."/>
            <person name="Tamura T."/>
        </authorList>
    </citation>
    <scope>NUCLEOTIDE SEQUENCE</scope>
    <source>
        <strain evidence="9">NBRC 16421</strain>
    </source>
</reference>
<evidence type="ECO:0000256" key="5">
    <source>
        <dbReference type="ARBA" id="ARBA00023065"/>
    </source>
</evidence>
<dbReference type="Gene3D" id="1.20.1530.20">
    <property type="match status" value="1"/>
</dbReference>
<dbReference type="Pfam" id="PF00999">
    <property type="entry name" value="Na_H_Exchanger"/>
    <property type="match status" value="1"/>
</dbReference>
<evidence type="ECO:0000259" key="8">
    <source>
        <dbReference type="Pfam" id="PF00999"/>
    </source>
</evidence>
<feature type="transmembrane region" description="Helical" evidence="7">
    <location>
        <begin position="325"/>
        <end position="345"/>
    </location>
</feature>
<keyword evidence="3 7" id="KW-0812">Transmembrane</keyword>
<gene>
    <name evidence="9" type="ORF">Vau01_023030</name>
</gene>
<keyword evidence="2" id="KW-0813">Transport</keyword>
<comment type="caution">
    <text evidence="9">The sequence shown here is derived from an EMBL/GenBank/DDBJ whole genome shotgun (WGS) entry which is preliminary data.</text>
</comment>
<dbReference type="AlphaFoldDB" id="A0A8J3Z1T3"/>
<feature type="transmembrane region" description="Helical" evidence="7">
    <location>
        <begin position="249"/>
        <end position="281"/>
    </location>
</feature>
<evidence type="ECO:0000256" key="4">
    <source>
        <dbReference type="ARBA" id="ARBA00022989"/>
    </source>
</evidence>
<keyword evidence="10" id="KW-1185">Reference proteome</keyword>
<dbReference type="PANTHER" id="PTHR32468:SF0">
    <property type="entry name" value="K(+)_H(+) ANTIPORTER 1"/>
    <property type="match status" value="1"/>
</dbReference>
<evidence type="ECO:0000256" key="3">
    <source>
        <dbReference type="ARBA" id="ARBA00022692"/>
    </source>
</evidence>
<evidence type="ECO:0000256" key="2">
    <source>
        <dbReference type="ARBA" id="ARBA00022448"/>
    </source>
</evidence>
<feature type="transmembrane region" description="Helical" evidence="7">
    <location>
        <begin position="12"/>
        <end position="33"/>
    </location>
</feature>
<dbReference type="InterPro" id="IPR006153">
    <property type="entry name" value="Cation/H_exchanger_TM"/>
</dbReference>
<keyword evidence="6 7" id="KW-0472">Membrane</keyword>
<dbReference type="InterPro" id="IPR038770">
    <property type="entry name" value="Na+/solute_symporter_sf"/>
</dbReference>
<keyword evidence="5" id="KW-0406">Ion transport</keyword>
<dbReference type="GO" id="GO:0016020">
    <property type="term" value="C:membrane"/>
    <property type="evidence" value="ECO:0007669"/>
    <property type="project" value="UniProtKB-SubCell"/>
</dbReference>
<comment type="subcellular location">
    <subcellularLocation>
        <location evidence="1">Membrane</location>
        <topology evidence="1">Multi-pass membrane protein</topology>
    </subcellularLocation>
</comment>
<evidence type="ECO:0000256" key="7">
    <source>
        <dbReference type="SAM" id="Phobius"/>
    </source>
</evidence>
<feature type="transmembrane region" description="Helical" evidence="7">
    <location>
        <begin position="80"/>
        <end position="97"/>
    </location>
</feature>